<comment type="subunit">
    <text evidence="12">Homodimer.</text>
</comment>
<evidence type="ECO:0000256" key="3">
    <source>
        <dbReference type="ARBA" id="ARBA00016943"/>
    </source>
</evidence>
<comment type="pathway">
    <text evidence="12">Carbohydrate metabolism; D-ribose degradation; D-ribose 5-phosphate from beta-D-ribopyranose: step 2/2.</text>
</comment>
<dbReference type="PRINTS" id="PR00990">
    <property type="entry name" value="RIBOKINASE"/>
</dbReference>
<feature type="binding site" evidence="12">
    <location>
        <position position="264"/>
    </location>
    <ligand>
        <name>K(+)</name>
        <dbReference type="ChEBI" id="CHEBI:29103"/>
    </ligand>
</feature>
<dbReference type="PANTHER" id="PTHR10584:SF166">
    <property type="entry name" value="RIBOKINASE"/>
    <property type="match status" value="1"/>
</dbReference>
<feature type="binding site" evidence="12">
    <location>
        <position position="269"/>
    </location>
    <ligand>
        <name>K(+)</name>
        <dbReference type="ChEBI" id="CHEBI:29103"/>
    </ligand>
</feature>
<feature type="binding site" evidence="12">
    <location>
        <position position="267"/>
    </location>
    <ligand>
        <name>K(+)</name>
        <dbReference type="ChEBI" id="CHEBI:29103"/>
    </ligand>
</feature>
<feature type="binding site" evidence="12">
    <location>
        <position position="258"/>
    </location>
    <ligand>
        <name>ATP</name>
        <dbReference type="ChEBI" id="CHEBI:30616"/>
    </ligand>
</feature>
<dbReference type="STRING" id="698758.AXY_19560"/>
<keyword evidence="10 12" id="KW-0630">Potassium</keyword>
<feature type="binding site" evidence="12">
    <location>
        <position position="234"/>
    </location>
    <ligand>
        <name>substrate</name>
    </ligand>
</feature>
<evidence type="ECO:0000259" key="13">
    <source>
        <dbReference type="Pfam" id="PF00294"/>
    </source>
</evidence>
<evidence type="ECO:0000256" key="11">
    <source>
        <dbReference type="ARBA" id="ARBA00023277"/>
    </source>
</evidence>
<comment type="subcellular location">
    <subcellularLocation>
        <location evidence="12">Cytoplasm</location>
    </subcellularLocation>
</comment>
<feature type="binding site" evidence="12">
    <location>
        <position position="141"/>
    </location>
    <ligand>
        <name>substrate</name>
    </ligand>
</feature>
<dbReference type="GO" id="GO:0019303">
    <property type="term" value="P:D-ribose catabolic process"/>
    <property type="evidence" value="ECO:0007669"/>
    <property type="project" value="UniProtKB-UniRule"/>
</dbReference>
<comment type="similarity">
    <text evidence="1">Belongs to the carbohydrate kinase pfkB family.</text>
</comment>
<comment type="activity regulation">
    <text evidence="12">Activated by a monovalent cation that binds near, but not in, the active site. The most likely occupant of the site in vivo is potassium. Ion binding induces a conformational change that may alter substrate affinity.</text>
</comment>
<dbReference type="CDD" id="cd01174">
    <property type="entry name" value="ribokinase"/>
    <property type="match status" value="1"/>
</dbReference>
<dbReference type="GO" id="GO:0046872">
    <property type="term" value="F:metal ion binding"/>
    <property type="evidence" value="ECO:0007669"/>
    <property type="project" value="UniProtKB-KW"/>
</dbReference>
<dbReference type="UniPathway" id="UPA00916">
    <property type="reaction ID" value="UER00889"/>
</dbReference>
<dbReference type="EC" id="2.7.1.15" evidence="2 12"/>
<feature type="binding site" evidence="12">
    <location>
        <begin position="13"/>
        <end position="15"/>
    </location>
    <ligand>
        <name>substrate</name>
    </ligand>
</feature>
<evidence type="ECO:0000256" key="7">
    <source>
        <dbReference type="ARBA" id="ARBA00022777"/>
    </source>
</evidence>
<feature type="binding site" evidence="12">
    <location>
        <position position="185"/>
    </location>
    <ligand>
        <name>ATP</name>
        <dbReference type="ChEBI" id="CHEBI:30616"/>
    </ligand>
</feature>
<dbReference type="InterPro" id="IPR011877">
    <property type="entry name" value="Ribokinase"/>
</dbReference>
<dbReference type="InterPro" id="IPR002173">
    <property type="entry name" value="Carboh/pur_kinase_PfkB_CS"/>
</dbReference>
<evidence type="ECO:0000313" key="15">
    <source>
        <dbReference type="Proteomes" id="UP000006294"/>
    </source>
</evidence>
<dbReference type="PATRIC" id="fig|698758.3.peg.1957"/>
<dbReference type="PANTHER" id="PTHR10584">
    <property type="entry name" value="SUGAR KINASE"/>
    <property type="match status" value="1"/>
</dbReference>
<proteinExistence type="inferred from homology"/>
<comment type="catalytic activity">
    <reaction evidence="12">
        <text>D-ribose + ATP = D-ribose 5-phosphate + ADP + H(+)</text>
        <dbReference type="Rhea" id="RHEA:13697"/>
        <dbReference type="ChEBI" id="CHEBI:15378"/>
        <dbReference type="ChEBI" id="CHEBI:30616"/>
        <dbReference type="ChEBI" id="CHEBI:47013"/>
        <dbReference type="ChEBI" id="CHEBI:78346"/>
        <dbReference type="ChEBI" id="CHEBI:456216"/>
        <dbReference type="EC" id="2.7.1.15"/>
    </reaction>
</comment>
<keyword evidence="15" id="KW-1185">Reference proteome</keyword>
<dbReference type="InterPro" id="IPR002139">
    <property type="entry name" value="Ribo/fructo_kinase"/>
</dbReference>
<dbReference type="Gene3D" id="3.40.1190.20">
    <property type="match status" value="1"/>
</dbReference>
<dbReference type="InterPro" id="IPR011611">
    <property type="entry name" value="PfkB_dom"/>
</dbReference>
<feature type="domain" description="Carbohydrate kinase PfkB" evidence="13">
    <location>
        <begin position="4"/>
        <end position="276"/>
    </location>
</feature>
<comment type="function">
    <text evidence="12">Catalyzes the phosphorylation of ribose at O-5 in a reaction requiring ATP and magnesium. The resulting D-ribose-5-phosphate can then be used either for sythesis of nucleotides, histidine, and tryptophan, or as a component of the pentose phosphate pathway.</text>
</comment>
<evidence type="ECO:0000313" key="14">
    <source>
        <dbReference type="EMBL" id="BAM48088.1"/>
    </source>
</evidence>
<dbReference type="RefSeq" id="WP_015010674.1">
    <property type="nucleotide sequence ID" value="NC_018704.1"/>
</dbReference>
<feature type="binding site" evidence="12">
    <location>
        <begin position="233"/>
        <end position="234"/>
    </location>
    <ligand>
        <name>ATP</name>
        <dbReference type="ChEBI" id="CHEBI:30616"/>
    </ligand>
</feature>
<feature type="binding site" evidence="12">
    <location>
        <position position="228"/>
    </location>
    <ligand>
        <name>K(+)</name>
        <dbReference type="ChEBI" id="CHEBI:29103"/>
    </ligand>
</feature>
<keyword evidence="5 12" id="KW-0479">Metal-binding</keyword>
<feature type="binding site" evidence="12">
    <location>
        <begin position="202"/>
        <end position="207"/>
    </location>
    <ligand>
        <name>ATP</name>
        <dbReference type="ChEBI" id="CHEBI:30616"/>
    </ligand>
</feature>
<reference evidence="14 15" key="1">
    <citation type="submission" date="2011-01" db="EMBL/GenBank/DDBJ databases">
        <title>Whole genome sequence of Amphibacillus xylinus NBRC 15112.</title>
        <authorList>
            <person name="Nakazawa H."/>
            <person name="Katano Y."/>
            <person name="Nakamura S."/>
            <person name="Sasagawa M."/>
            <person name="Fukada J."/>
            <person name="Arai T."/>
            <person name="Sasakura N."/>
            <person name="Mochizuki D."/>
            <person name="Hosoyama A."/>
            <person name="Harada K."/>
            <person name="Horikawa H."/>
            <person name="Kato Y."/>
            <person name="Harada T."/>
            <person name="Sasaki K."/>
            <person name="Sekiguchi M."/>
            <person name="Hodoyama M."/>
            <person name="Nishiko R."/>
            <person name="Narita H."/>
            <person name="Hanamaki A."/>
            <person name="Hata C."/>
            <person name="Konno Y."/>
            <person name="Niimura Y."/>
            <person name="Yamazaki S."/>
            <person name="Fujita N."/>
        </authorList>
    </citation>
    <scope>NUCLEOTIDE SEQUENCE [LARGE SCALE GENOMIC DNA]</scope>
    <source>
        <strain evidence="15">ATCC 51415 / DSM 6626 / JCM 7361 / LMG 17667 / NBRC 15112 / Ep01</strain>
    </source>
</reference>
<feature type="binding site" evidence="12">
    <location>
        <begin position="41"/>
        <end position="45"/>
    </location>
    <ligand>
        <name>substrate</name>
    </ligand>
</feature>
<organism evidence="14 15">
    <name type="scientific">Amphibacillus xylanus (strain ATCC 51415 / DSM 6626 / JCM 7361 / LMG 17667 / NBRC 15112 / Ep01)</name>
    <dbReference type="NCBI Taxonomy" id="698758"/>
    <lineage>
        <taxon>Bacteria</taxon>
        <taxon>Bacillati</taxon>
        <taxon>Bacillota</taxon>
        <taxon>Bacilli</taxon>
        <taxon>Bacillales</taxon>
        <taxon>Bacillaceae</taxon>
        <taxon>Amphibacillus</taxon>
    </lineage>
</organism>
<evidence type="ECO:0000256" key="9">
    <source>
        <dbReference type="ARBA" id="ARBA00022842"/>
    </source>
</evidence>
<keyword evidence="6 12" id="KW-0547">Nucleotide-binding</keyword>
<comment type="cofactor">
    <cofactor evidence="12">
        <name>Mg(2+)</name>
        <dbReference type="ChEBI" id="CHEBI:18420"/>
    </cofactor>
    <text evidence="12">Requires a divalent cation, most likely magnesium in vivo, as an electrophilic catalyst to aid phosphoryl group transfer. It is the chelate of the metal and the nucleotide that is the actual substrate.</text>
</comment>
<dbReference type="EMBL" id="AP012050">
    <property type="protein sequence ID" value="BAM48088.1"/>
    <property type="molecule type" value="Genomic_DNA"/>
</dbReference>
<dbReference type="AlphaFoldDB" id="K0J7W7"/>
<sequence>MTKPKITVIGSVNLDMVTSTERVPNQGETLTGQSFEMIPGGKGANQAVAAARLGADVHFIGRVGDDPFGEILLKNLTENGIHVDGVEPVTGEHSGIATIIVSDRDNRIIYTPGANNLVTPEYVEHFLPIIDQSDYVVLQLEIPMETVEYVTGYCYENGIKVILNPAPIQPLSETVQKQATYITPNESEVVGVNASTEQLIVTLGKDGVKYYQDGEERIVPAYTVEAVDTTGAGDTFNGALAVGLAKGWSLEKAIKYGNAAAALSVQKFGAQDGIPTVAEVEQFLQARGE</sequence>
<feature type="binding site" evidence="12">
    <location>
        <position position="230"/>
    </location>
    <ligand>
        <name>K(+)</name>
        <dbReference type="ChEBI" id="CHEBI:29103"/>
    </ligand>
</feature>
<comment type="caution">
    <text evidence="12">Lacks conserved residue(s) required for the propagation of feature annotation.</text>
</comment>
<feature type="active site" description="Proton acceptor" evidence="12">
    <location>
        <position position="234"/>
    </location>
</feature>
<dbReference type="Pfam" id="PF00294">
    <property type="entry name" value="PfkB"/>
    <property type="match status" value="1"/>
</dbReference>
<dbReference type="InterPro" id="IPR029056">
    <property type="entry name" value="Ribokinase-like"/>
</dbReference>
<evidence type="ECO:0000256" key="1">
    <source>
        <dbReference type="ARBA" id="ARBA00005380"/>
    </source>
</evidence>
<dbReference type="OrthoDB" id="9775849at2"/>
<keyword evidence="7 12" id="KW-0418">Kinase</keyword>
<dbReference type="Proteomes" id="UP000006294">
    <property type="component" value="Chromosome"/>
</dbReference>
<dbReference type="GO" id="GO:0005524">
    <property type="term" value="F:ATP binding"/>
    <property type="evidence" value="ECO:0007669"/>
    <property type="project" value="UniProtKB-UniRule"/>
</dbReference>
<evidence type="ECO:0000256" key="8">
    <source>
        <dbReference type="ARBA" id="ARBA00022840"/>
    </source>
</evidence>
<keyword evidence="11 12" id="KW-0119">Carbohydrate metabolism</keyword>
<accession>K0J7W7</accession>
<dbReference type="GO" id="GO:0005829">
    <property type="term" value="C:cytosol"/>
    <property type="evidence" value="ECO:0007669"/>
    <property type="project" value="TreeGrafter"/>
</dbReference>
<dbReference type="HAMAP" id="MF_01987">
    <property type="entry name" value="Ribokinase"/>
    <property type="match status" value="1"/>
</dbReference>
<dbReference type="SUPFAM" id="SSF53613">
    <property type="entry name" value="Ribokinase-like"/>
    <property type="match status" value="1"/>
</dbReference>
<evidence type="ECO:0000256" key="4">
    <source>
        <dbReference type="ARBA" id="ARBA00022679"/>
    </source>
</evidence>
<dbReference type="eggNOG" id="COG0524">
    <property type="taxonomic scope" value="Bacteria"/>
</dbReference>
<keyword evidence="9 12" id="KW-0460">Magnesium</keyword>
<evidence type="ECO:0000256" key="5">
    <source>
        <dbReference type="ARBA" id="ARBA00022723"/>
    </source>
</evidence>
<dbReference type="GO" id="GO:0004747">
    <property type="term" value="F:ribokinase activity"/>
    <property type="evidence" value="ECO:0007669"/>
    <property type="project" value="UniProtKB-UniRule"/>
</dbReference>
<dbReference type="KEGG" id="axl:AXY_19560"/>
<evidence type="ECO:0000256" key="12">
    <source>
        <dbReference type="HAMAP-Rule" id="MF_01987"/>
    </source>
</evidence>
<keyword evidence="8 12" id="KW-0067">ATP-binding</keyword>
<protein>
    <recommendedName>
        <fullName evidence="3 12">Ribokinase</fullName>
        <shortName evidence="12">RK</shortName>
        <ecNumber evidence="2 12">2.7.1.15</ecNumber>
    </recommendedName>
</protein>
<evidence type="ECO:0000256" key="2">
    <source>
        <dbReference type="ARBA" id="ARBA00012035"/>
    </source>
</evidence>
<name>K0J7W7_AMPXN</name>
<dbReference type="HOGENOM" id="CLU_027634_2_2_9"/>
<evidence type="ECO:0000256" key="10">
    <source>
        <dbReference type="ARBA" id="ARBA00022958"/>
    </source>
</evidence>
<comment type="similarity">
    <text evidence="12">Belongs to the carbohydrate kinase PfkB family. Ribokinase subfamily.</text>
</comment>
<keyword evidence="12" id="KW-0963">Cytoplasm</keyword>
<gene>
    <name evidence="12 14" type="primary">rbsK</name>
    <name evidence="14" type="ordered locus">AXY_19560</name>
</gene>
<evidence type="ECO:0000256" key="6">
    <source>
        <dbReference type="ARBA" id="ARBA00022741"/>
    </source>
</evidence>
<dbReference type="PROSITE" id="PS00584">
    <property type="entry name" value="PFKB_KINASES_2"/>
    <property type="match status" value="1"/>
</dbReference>
<keyword evidence="4 12" id="KW-0808">Transferase</keyword>